<dbReference type="PROSITE" id="PS50089">
    <property type="entry name" value="ZF_RING_2"/>
    <property type="match status" value="1"/>
</dbReference>
<dbReference type="OrthoDB" id="8062037at2759"/>
<feature type="coiled-coil region" evidence="2">
    <location>
        <begin position="226"/>
        <end position="260"/>
    </location>
</feature>
<keyword evidence="6" id="KW-1185">Reference proteome</keyword>
<dbReference type="Pfam" id="PF13639">
    <property type="entry name" value="zf-RING_2"/>
    <property type="match status" value="1"/>
</dbReference>
<evidence type="ECO:0000256" key="2">
    <source>
        <dbReference type="SAM" id="Coils"/>
    </source>
</evidence>
<protein>
    <recommendedName>
        <fullName evidence="4">RING-type domain-containing protein</fullName>
    </recommendedName>
</protein>
<evidence type="ECO:0000313" key="5">
    <source>
        <dbReference type="EMBL" id="EPS64108.1"/>
    </source>
</evidence>
<dbReference type="SMART" id="SM00184">
    <property type="entry name" value="RING"/>
    <property type="match status" value="1"/>
</dbReference>
<dbReference type="GO" id="GO:0008270">
    <property type="term" value="F:zinc ion binding"/>
    <property type="evidence" value="ECO:0007669"/>
    <property type="project" value="UniProtKB-KW"/>
</dbReference>
<accession>S8DM87</accession>
<dbReference type="Gene3D" id="3.30.40.10">
    <property type="entry name" value="Zinc/RING finger domain, C3HC4 (zinc finger)"/>
    <property type="match status" value="1"/>
</dbReference>
<keyword evidence="2" id="KW-0175">Coiled coil</keyword>
<comment type="caution">
    <text evidence="5">The sequence shown here is derived from an EMBL/GenBank/DDBJ whole genome shotgun (WGS) entry which is preliminary data.</text>
</comment>
<dbReference type="PANTHER" id="PTHR47344:SF1">
    <property type="entry name" value="RING ZINC FINGER PROTEIN-RELATED"/>
    <property type="match status" value="1"/>
</dbReference>
<dbReference type="SUPFAM" id="SSF57850">
    <property type="entry name" value="RING/U-box"/>
    <property type="match status" value="1"/>
</dbReference>
<sequence>MLGGRKSLTKPICSICYEDLKPVIEDLQSISVCGHVFHELCLQQWFEYCPNAKKRCCPVCKRPCANEAAVGRLFFQSVSDPNDTSNPLQNPSENENRDTSGEVSRLEWKLLSCKEQLKEEVALKNEAMTTISTNQELLCIKSQELNKSTSECTRLREKNMALAKELAAVKLASDVVLEEDEVMKLASLGNEVGSSETVDVLRKSLVLRNKSYKELMAKCSVLGRGEARCRQKLEKANEKIRKLKMTVQELEAAIEVTDNAALRALTESHAKRPKVHIDLDDDTAMDQEECASMPPPPPIERKNRLFTIVTAKKIDVRNDTGSSPG</sequence>
<reference evidence="5 6" key="1">
    <citation type="journal article" date="2013" name="BMC Genomics">
        <title>The miniature genome of a carnivorous plant Genlisea aurea contains a low number of genes and short non-coding sequences.</title>
        <authorList>
            <person name="Leushkin E.V."/>
            <person name="Sutormin R.A."/>
            <person name="Nabieva E.R."/>
            <person name="Penin A.A."/>
            <person name="Kondrashov A.S."/>
            <person name="Logacheva M.D."/>
        </authorList>
    </citation>
    <scope>NUCLEOTIDE SEQUENCE [LARGE SCALE GENOMIC DNA]</scope>
</reference>
<keyword evidence="1" id="KW-0863">Zinc-finger</keyword>
<dbReference type="InterPro" id="IPR001841">
    <property type="entry name" value="Znf_RING"/>
</dbReference>
<keyword evidence="1" id="KW-0862">Zinc</keyword>
<evidence type="ECO:0000256" key="1">
    <source>
        <dbReference type="PROSITE-ProRule" id="PRU00175"/>
    </source>
</evidence>
<dbReference type="InterPro" id="IPR013083">
    <property type="entry name" value="Znf_RING/FYVE/PHD"/>
</dbReference>
<dbReference type="CDD" id="cd16448">
    <property type="entry name" value="RING-H2"/>
    <property type="match status" value="1"/>
</dbReference>
<feature type="compositionally biased region" description="Polar residues" evidence="3">
    <location>
        <begin position="78"/>
        <end position="93"/>
    </location>
</feature>
<evidence type="ECO:0000259" key="4">
    <source>
        <dbReference type="PROSITE" id="PS50089"/>
    </source>
</evidence>
<dbReference type="PANTHER" id="PTHR47344">
    <property type="entry name" value="RING ZINC FINGER PROTEIN-RELATED"/>
    <property type="match status" value="1"/>
</dbReference>
<dbReference type="Proteomes" id="UP000015453">
    <property type="component" value="Unassembled WGS sequence"/>
</dbReference>
<evidence type="ECO:0000313" key="6">
    <source>
        <dbReference type="Proteomes" id="UP000015453"/>
    </source>
</evidence>
<keyword evidence="1" id="KW-0479">Metal-binding</keyword>
<name>S8DM87_9LAMI</name>
<proteinExistence type="predicted"/>
<evidence type="ECO:0000256" key="3">
    <source>
        <dbReference type="SAM" id="MobiDB-lite"/>
    </source>
</evidence>
<gene>
    <name evidence="5" type="ORF">M569_10675</name>
</gene>
<feature type="domain" description="RING-type" evidence="4">
    <location>
        <begin position="13"/>
        <end position="61"/>
    </location>
</feature>
<feature type="region of interest" description="Disordered" evidence="3">
    <location>
        <begin position="78"/>
        <end position="102"/>
    </location>
</feature>
<dbReference type="EMBL" id="AUSU01005037">
    <property type="protein sequence ID" value="EPS64108.1"/>
    <property type="molecule type" value="Genomic_DNA"/>
</dbReference>
<dbReference type="AlphaFoldDB" id="S8DM87"/>
<organism evidence="5 6">
    <name type="scientific">Genlisea aurea</name>
    <dbReference type="NCBI Taxonomy" id="192259"/>
    <lineage>
        <taxon>Eukaryota</taxon>
        <taxon>Viridiplantae</taxon>
        <taxon>Streptophyta</taxon>
        <taxon>Embryophyta</taxon>
        <taxon>Tracheophyta</taxon>
        <taxon>Spermatophyta</taxon>
        <taxon>Magnoliopsida</taxon>
        <taxon>eudicotyledons</taxon>
        <taxon>Gunneridae</taxon>
        <taxon>Pentapetalae</taxon>
        <taxon>asterids</taxon>
        <taxon>lamiids</taxon>
        <taxon>Lamiales</taxon>
        <taxon>Lentibulariaceae</taxon>
        <taxon>Genlisea</taxon>
    </lineage>
</organism>